<evidence type="ECO:0000313" key="3">
    <source>
        <dbReference type="Proteomes" id="UP000659223"/>
    </source>
</evidence>
<dbReference type="Proteomes" id="UP000659223">
    <property type="component" value="Unassembled WGS sequence"/>
</dbReference>
<reference evidence="3" key="1">
    <citation type="journal article" date="2019" name="Int. J. Syst. Evol. Microbiol.">
        <title>The Global Catalogue of Microorganisms (GCM) 10K type strain sequencing project: providing services to taxonomists for standard genome sequencing and annotation.</title>
        <authorList>
            <consortium name="The Broad Institute Genomics Platform"/>
            <consortium name="The Broad Institute Genome Sequencing Center for Infectious Disease"/>
            <person name="Wu L."/>
            <person name="Ma J."/>
        </authorList>
    </citation>
    <scope>NUCLEOTIDE SEQUENCE [LARGE SCALE GENOMIC DNA]</scope>
    <source>
        <strain evidence="3">JCM 4586</strain>
    </source>
</reference>
<gene>
    <name evidence="2" type="ORF">GCM10010324_67690</name>
</gene>
<evidence type="ECO:0000256" key="1">
    <source>
        <dbReference type="SAM" id="MobiDB-lite"/>
    </source>
</evidence>
<accession>A0ABQ2ZBX9</accession>
<keyword evidence="3" id="KW-1185">Reference proteome</keyword>
<dbReference type="EMBL" id="BMUT01000025">
    <property type="protein sequence ID" value="GGY11424.1"/>
    <property type="molecule type" value="Genomic_DNA"/>
</dbReference>
<name>A0ABQ2ZBX9_9ACTN</name>
<sequence length="100" mass="10143">MTSPAGYGPAADFWQRWAGRPGGSDDGAFRGVGPDTRALPPWGREACKTVTAGEGLGLQWALPLDCGAELKGRGHSLLIAVLSRAGIGSTATPGPGGRPC</sequence>
<organism evidence="2 3">
    <name type="scientific">Streptomyces hiroshimensis</name>
    <dbReference type="NCBI Taxonomy" id="66424"/>
    <lineage>
        <taxon>Bacteria</taxon>
        <taxon>Bacillati</taxon>
        <taxon>Actinomycetota</taxon>
        <taxon>Actinomycetes</taxon>
        <taxon>Kitasatosporales</taxon>
        <taxon>Streptomycetaceae</taxon>
        <taxon>Streptomyces</taxon>
    </lineage>
</organism>
<evidence type="ECO:0000313" key="2">
    <source>
        <dbReference type="EMBL" id="GGY11424.1"/>
    </source>
</evidence>
<protein>
    <submittedName>
        <fullName evidence="2">Uncharacterized protein</fullName>
    </submittedName>
</protein>
<feature type="region of interest" description="Disordered" evidence="1">
    <location>
        <begin position="16"/>
        <end position="37"/>
    </location>
</feature>
<comment type="caution">
    <text evidence="2">The sequence shown here is derived from an EMBL/GenBank/DDBJ whole genome shotgun (WGS) entry which is preliminary data.</text>
</comment>
<proteinExistence type="predicted"/>